<gene>
    <name evidence="2" type="ORF">EDS130_LOCUS31237</name>
</gene>
<dbReference type="Pfam" id="PF13551">
    <property type="entry name" value="HTH_29"/>
    <property type="match status" value="1"/>
</dbReference>
<dbReference type="OrthoDB" id="10045182at2759"/>
<accession>A0A815ENM6</accession>
<reference evidence="2" key="1">
    <citation type="submission" date="2021-02" db="EMBL/GenBank/DDBJ databases">
        <authorList>
            <person name="Nowell W R."/>
        </authorList>
    </citation>
    <scope>NUCLEOTIDE SEQUENCE</scope>
</reference>
<proteinExistence type="predicted"/>
<dbReference type="Gene3D" id="3.30.420.10">
    <property type="entry name" value="Ribonuclease H-like superfamily/Ribonuclease H"/>
    <property type="match status" value="1"/>
</dbReference>
<dbReference type="InterPro" id="IPR036397">
    <property type="entry name" value="RNaseH_sf"/>
</dbReference>
<dbReference type="GO" id="GO:0003677">
    <property type="term" value="F:DNA binding"/>
    <property type="evidence" value="ECO:0007669"/>
    <property type="project" value="InterPro"/>
</dbReference>
<dbReference type="GO" id="GO:0015074">
    <property type="term" value="P:DNA integration"/>
    <property type="evidence" value="ECO:0007669"/>
    <property type="project" value="InterPro"/>
</dbReference>
<dbReference type="PANTHER" id="PTHR23022">
    <property type="entry name" value="TRANSPOSABLE ELEMENT-RELATED"/>
    <property type="match status" value="1"/>
</dbReference>
<feature type="domain" description="Transposase Tc1-like" evidence="1">
    <location>
        <begin position="70"/>
        <end position="141"/>
    </location>
</feature>
<dbReference type="InterPro" id="IPR052338">
    <property type="entry name" value="Transposase_5"/>
</dbReference>
<dbReference type="InterPro" id="IPR009057">
    <property type="entry name" value="Homeodomain-like_sf"/>
</dbReference>
<name>A0A815ENM6_ADIRI</name>
<evidence type="ECO:0000259" key="1">
    <source>
        <dbReference type="Pfam" id="PF01498"/>
    </source>
</evidence>
<dbReference type="GO" id="GO:0006313">
    <property type="term" value="P:DNA transposition"/>
    <property type="evidence" value="ECO:0007669"/>
    <property type="project" value="InterPro"/>
</dbReference>
<dbReference type="Proteomes" id="UP000663852">
    <property type="component" value="Unassembled WGS sequence"/>
</dbReference>
<protein>
    <recommendedName>
        <fullName evidence="1">Transposase Tc1-like domain-containing protein</fullName>
    </recommendedName>
</protein>
<dbReference type="SUPFAM" id="SSF46689">
    <property type="entry name" value="Homeodomain-like"/>
    <property type="match status" value="1"/>
</dbReference>
<evidence type="ECO:0000313" key="2">
    <source>
        <dbReference type="EMBL" id="CAF1312793.1"/>
    </source>
</evidence>
<dbReference type="Gene3D" id="1.10.10.10">
    <property type="entry name" value="Winged helix-like DNA-binding domain superfamily/Winged helix DNA-binding domain"/>
    <property type="match status" value="1"/>
</dbReference>
<dbReference type="InterPro" id="IPR002492">
    <property type="entry name" value="Transposase_Tc1-like"/>
</dbReference>
<dbReference type="Pfam" id="PF01498">
    <property type="entry name" value="HTH_Tnp_Tc3_2"/>
    <property type="match status" value="1"/>
</dbReference>
<organism evidence="2 3">
    <name type="scientific">Adineta ricciae</name>
    <name type="common">Rotifer</name>
    <dbReference type="NCBI Taxonomy" id="249248"/>
    <lineage>
        <taxon>Eukaryota</taxon>
        <taxon>Metazoa</taxon>
        <taxon>Spiralia</taxon>
        <taxon>Gnathifera</taxon>
        <taxon>Rotifera</taxon>
        <taxon>Eurotatoria</taxon>
        <taxon>Bdelloidea</taxon>
        <taxon>Adinetida</taxon>
        <taxon>Adinetidae</taxon>
        <taxon>Adineta</taxon>
    </lineage>
</organism>
<dbReference type="InterPro" id="IPR036388">
    <property type="entry name" value="WH-like_DNA-bd_sf"/>
</dbReference>
<dbReference type="AlphaFoldDB" id="A0A815ENM6"/>
<sequence length="310" mass="36119">MTEKHIREYQRAQCIALRRAGMSYRAIAEDVGVSRASVQRSLERYDETGGFQDRSRSGRPKKLNDRNIRMLKHLVQDDANRSSSRELMLKLNESLGKSVYRRTVINYLQKFGYEYKVKIEKPYLSKQHRNARLQWCLEHSNWTVDDWKKVLFSDESTFYVVKRCMAVAATGGGGRAGFWGVITWKGAGSFRIYTENTNSEVYCNILDNYLVPTVQMYGFENDFMLQHDNAVLQWPAKSPDLNPVEQLWSFIDNKLKSRRMSSIKELIDGLSAEWLNITPELCEKIVFSMPQRIQNCIKFPIFVRGIQVWA</sequence>
<dbReference type="PANTHER" id="PTHR23022:SF135">
    <property type="entry name" value="SI:DKEY-77F5.3"/>
    <property type="match status" value="1"/>
</dbReference>
<comment type="caution">
    <text evidence="2">The sequence shown here is derived from an EMBL/GenBank/DDBJ whole genome shotgun (WGS) entry which is preliminary data.</text>
</comment>
<evidence type="ECO:0000313" key="3">
    <source>
        <dbReference type="Proteomes" id="UP000663852"/>
    </source>
</evidence>
<dbReference type="EMBL" id="CAJNOJ010000227">
    <property type="protein sequence ID" value="CAF1312793.1"/>
    <property type="molecule type" value="Genomic_DNA"/>
</dbReference>